<evidence type="ECO:0000256" key="5">
    <source>
        <dbReference type="ARBA" id="ARBA00022839"/>
    </source>
</evidence>
<comment type="similarity">
    <text evidence="6">Belongs to the RNase D family.</text>
</comment>
<evidence type="ECO:0000259" key="7">
    <source>
        <dbReference type="PROSITE" id="PS50967"/>
    </source>
</evidence>
<evidence type="ECO:0000256" key="6">
    <source>
        <dbReference type="HAMAP-Rule" id="MF_01899"/>
    </source>
</evidence>
<dbReference type="AlphaFoldDB" id="A0A5C8PVF4"/>
<dbReference type="InterPro" id="IPR051086">
    <property type="entry name" value="RNase_D-like"/>
</dbReference>
<sequence>MQLITTTDALAAFCDRLGEADYVTVDTEFMRERTYWPQLCLVQLGGPDEAAAIDALAPEIDLAPLYAVLDNPSVLKVFHAARQDLEIFFNKTGRLPNPLFDTQVAAMVCGFGDQVAYDTLAARMAKARIDKSSRFTDWSRRPLSEKQLHYALADVTHLRVVYEKLRDRLEKTHRSAWIAEEMAILRDPATFQVQPEQAWRRLKPRNPSPRAMVVLRELAAWREREAQRVDVPRQRILRDEQILEIAAHLPKSVADLGHTRGLGKGFVEGKQGQAVLEVIARALEIPESELPARERPAEALQVPGAVVDLLKVLLRLRCDATGVATRLVASSDDLDRLAAGKRDVDCLHGWRAETFGNDALRLIAGELALALKGDRIELIDVVA</sequence>
<dbReference type="HAMAP" id="MF_01899">
    <property type="entry name" value="RNase_D"/>
    <property type="match status" value="1"/>
</dbReference>
<accession>A0A5C8PVF4</accession>
<keyword evidence="4 6" id="KW-0378">Hydrolase</keyword>
<keyword evidence="9" id="KW-1185">Reference proteome</keyword>
<evidence type="ECO:0000256" key="4">
    <source>
        <dbReference type="ARBA" id="ARBA00022801"/>
    </source>
</evidence>
<dbReference type="Proteomes" id="UP000321638">
    <property type="component" value="Unassembled WGS sequence"/>
</dbReference>
<dbReference type="GO" id="GO:0042780">
    <property type="term" value="P:tRNA 3'-end processing"/>
    <property type="evidence" value="ECO:0007669"/>
    <property type="project" value="UniProtKB-UniRule"/>
</dbReference>
<dbReference type="InterPro" id="IPR012337">
    <property type="entry name" value="RNaseH-like_sf"/>
</dbReference>
<dbReference type="GO" id="GO:0033890">
    <property type="term" value="F:ribonuclease D activity"/>
    <property type="evidence" value="ECO:0007669"/>
    <property type="project" value="UniProtKB-UniRule"/>
</dbReference>
<dbReference type="SUPFAM" id="SSF47819">
    <property type="entry name" value="HRDC-like"/>
    <property type="match status" value="2"/>
</dbReference>
<dbReference type="EMBL" id="VDUZ01000001">
    <property type="protein sequence ID" value="TXL82322.1"/>
    <property type="molecule type" value="Genomic_DNA"/>
</dbReference>
<evidence type="ECO:0000313" key="9">
    <source>
        <dbReference type="Proteomes" id="UP000321638"/>
    </source>
</evidence>
<dbReference type="Pfam" id="PF00570">
    <property type="entry name" value="HRDC"/>
    <property type="match status" value="1"/>
</dbReference>
<dbReference type="EC" id="3.1.13.5" evidence="6"/>
<name>A0A5C8PVF4_9HYPH</name>
<evidence type="ECO:0000256" key="1">
    <source>
        <dbReference type="ARBA" id="ARBA00022490"/>
    </source>
</evidence>
<comment type="cofactor">
    <cofactor evidence="6">
        <name>a divalent metal cation</name>
        <dbReference type="ChEBI" id="CHEBI:60240"/>
    </cofactor>
</comment>
<dbReference type="SUPFAM" id="SSF53098">
    <property type="entry name" value="Ribonuclease H-like"/>
    <property type="match status" value="1"/>
</dbReference>
<dbReference type="InterPro" id="IPR010997">
    <property type="entry name" value="HRDC-like_sf"/>
</dbReference>
<comment type="function">
    <text evidence="6">Exonuclease involved in the 3' processing of various precursor tRNAs. Initiates hydrolysis at the 3'-terminus of an RNA molecule and releases 5'-mononucleotides.</text>
</comment>
<evidence type="ECO:0000256" key="2">
    <source>
        <dbReference type="ARBA" id="ARBA00022694"/>
    </source>
</evidence>
<dbReference type="GO" id="GO:0000166">
    <property type="term" value="F:nucleotide binding"/>
    <property type="evidence" value="ECO:0007669"/>
    <property type="project" value="InterPro"/>
</dbReference>
<dbReference type="Gene3D" id="3.30.420.10">
    <property type="entry name" value="Ribonuclease H-like superfamily/Ribonuclease H"/>
    <property type="match status" value="1"/>
</dbReference>
<dbReference type="InterPro" id="IPR002562">
    <property type="entry name" value="3'-5'_exonuclease_dom"/>
</dbReference>
<keyword evidence="1 6" id="KW-0963">Cytoplasm</keyword>
<dbReference type="CDD" id="cd06142">
    <property type="entry name" value="RNaseD_exo"/>
    <property type="match status" value="1"/>
</dbReference>
<dbReference type="InterPro" id="IPR002121">
    <property type="entry name" value="HRDC_dom"/>
</dbReference>
<dbReference type="SMART" id="SM00341">
    <property type="entry name" value="HRDC"/>
    <property type="match status" value="1"/>
</dbReference>
<dbReference type="PANTHER" id="PTHR47649:SF1">
    <property type="entry name" value="RIBONUCLEASE D"/>
    <property type="match status" value="1"/>
</dbReference>
<dbReference type="GO" id="GO:0005737">
    <property type="term" value="C:cytoplasm"/>
    <property type="evidence" value="ECO:0007669"/>
    <property type="project" value="UniProtKB-SubCell"/>
</dbReference>
<dbReference type="Gene3D" id="1.10.150.80">
    <property type="entry name" value="HRDC domain"/>
    <property type="match status" value="1"/>
</dbReference>
<dbReference type="OrthoDB" id="9800549at2"/>
<dbReference type="InterPro" id="IPR044876">
    <property type="entry name" value="HRDC_dom_sf"/>
</dbReference>
<keyword evidence="5 6" id="KW-0269">Exonuclease</keyword>
<dbReference type="InterPro" id="IPR036397">
    <property type="entry name" value="RNaseH_sf"/>
</dbReference>
<dbReference type="GO" id="GO:0003676">
    <property type="term" value="F:nucleic acid binding"/>
    <property type="evidence" value="ECO:0007669"/>
    <property type="project" value="InterPro"/>
</dbReference>
<reference evidence="8 9" key="1">
    <citation type="submission" date="2019-06" db="EMBL/GenBank/DDBJ databases">
        <title>New taxonomy in bacterial strain CC-CFT640, isolated from vineyard.</title>
        <authorList>
            <person name="Lin S.-Y."/>
            <person name="Tsai C.-F."/>
            <person name="Young C.-C."/>
        </authorList>
    </citation>
    <scope>NUCLEOTIDE SEQUENCE [LARGE SCALE GENOMIC DNA]</scope>
    <source>
        <strain evidence="8 9">CC-CFT640</strain>
    </source>
</reference>
<protein>
    <recommendedName>
        <fullName evidence="6">Ribonuclease D</fullName>
        <shortName evidence="6">RNase D</shortName>
        <ecNumber evidence="6">3.1.13.5</ecNumber>
    </recommendedName>
</protein>
<dbReference type="SMART" id="SM00474">
    <property type="entry name" value="35EXOc"/>
    <property type="match status" value="1"/>
</dbReference>
<dbReference type="Pfam" id="PF01612">
    <property type="entry name" value="DNA_pol_A_exo1"/>
    <property type="match status" value="1"/>
</dbReference>
<comment type="catalytic activity">
    <reaction evidence="6">
        <text>Exonucleolytic cleavage that removes extra residues from the 3'-terminus of tRNA to produce 5'-mononucleotides.</text>
        <dbReference type="EC" id="3.1.13.5"/>
    </reaction>
</comment>
<evidence type="ECO:0000313" key="8">
    <source>
        <dbReference type="EMBL" id="TXL82322.1"/>
    </source>
</evidence>
<dbReference type="PANTHER" id="PTHR47649">
    <property type="entry name" value="RIBONUCLEASE D"/>
    <property type="match status" value="1"/>
</dbReference>
<organism evidence="8 9">
    <name type="scientific">Vineibacter terrae</name>
    <dbReference type="NCBI Taxonomy" id="2586908"/>
    <lineage>
        <taxon>Bacteria</taxon>
        <taxon>Pseudomonadati</taxon>
        <taxon>Pseudomonadota</taxon>
        <taxon>Alphaproteobacteria</taxon>
        <taxon>Hyphomicrobiales</taxon>
        <taxon>Vineibacter</taxon>
    </lineage>
</organism>
<evidence type="ECO:0000256" key="3">
    <source>
        <dbReference type="ARBA" id="ARBA00022722"/>
    </source>
</evidence>
<keyword evidence="2 6" id="KW-0819">tRNA processing</keyword>
<comment type="caution">
    <text evidence="8">The sequence shown here is derived from an EMBL/GenBank/DDBJ whole genome shotgun (WGS) entry which is preliminary data.</text>
</comment>
<dbReference type="NCBIfam" id="TIGR01388">
    <property type="entry name" value="rnd"/>
    <property type="match status" value="1"/>
</dbReference>
<dbReference type="GO" id="GO:0008408">
    <property type="term" value="F:3'-5' exonuclease activity"/>
    <property type="evidence" value="ECO:0007669"/>
    <property type="project" value="InterPro"/>
</dbReference>
<proteinExistence type="inferred from homology"/>
<gene>
    <name evidence="6 8" type="primary">rnd</name>
    <name evidence="8" type="ORF">FHP25_01090</name>
</gene>
<comment type="subcellular location">
    <subcellularLocation>
        <location evidence="6">Cytoplasm</location>
    </subcellularLocation>
</comment>
<feature type="domain" description="HRDC" evidence="7">
    <location>
        <begin position="208"/>
        <end position="289"/>
    </location>
</feature>
<dbReference type="RefSeq" id="WP_147845028.1">
    <property type="nucleotide sequence ID" value="NZ_VDUZ01000001.1"/>
</dbReference>
<dbReference type="PROSITE" id="PS50967">
    <property type="entry name" value="HRDC"/>
    <property type="match status" value="1"/>
</dbReference>
<dbReference type="InterPro" id="IPR006292">
    <property type="entry name" value="RNase_D"/>
</dbReference>
<keyword evidence="3 6" id="KW-0540">Nuclease</keyword>